<evidence type="ECO:0000256" key="3">
    <source>
        <dbReference type="ARBA" id="ARBA00023163"/>
    </source>
</evidence>
<dbReference type="InterPro" id="IPR051011">
    <property type="entry name" value="Metal_resp_trans_reg"/>
</dbReference>
<evidence type="ECO:0000259" key="4">
    <source>
        <dbReference type="PROSITE" id="PS50987"/>
    </source>
</evidence>
<organism evidence="5 6">
    <name type="scientific">Pseudomonas taeanensis MS-3</name>
    <dbReference type="NCBI Taxonomy" id="1395571"/>
    <lineage>
        <taxon>Bacteria</taxon>
        <taxon>Pseudomonadati</taxon>
        <taxon>Pseudomonadota</taxon>
        <taxon>Gammaproteobacteria</taxon>
        <taxon>Pseudomonadales</taxon>
        <taxon>Pseudomonadaceae</taxon>
        <taxon>Pseudomonas</taxon>
    </lineage>
</organism>
<evidence type="ECO:0000256" key="1">
    <source>
        <dbReference type="ARBA" id="ARBA00023015"/>
    </source>
</evidence>
<name>A0A0A1YMA4_9PSED</name>
<feature type="domain" description="HTH arsR-type" evidence="4">
    <location>
        <begin position="1"/>
        <end position="94"/>
    </location>
</feature>
<dbReference type="NCBIfam" id="NF033788">
    <property type="entry name" value="HTH_metalloreg"/>
    <property type="match status" value="1"/>
</dbReference>
<dbReference type="eggNOG" id="COG0640">
    <property type="taxonomic scope" value="Bacteria"/>
</dbReference>
<evidence type="ECO:0000313" key="6">
    <source>
        <dbReference type="Proteomes" id="UP000030063"/>
    </source>
</evidence>
<keyword evidence="1" id="KW-0805">Transcription regulation</keyword>
<keyword evidence="6" id="KW-1185">Reference proteome</keyword>
<dbReference type="EMBL" id="AWSQ01000001">
    <property type="protein sequence ID" value="KFX71010.1"/>
    <property type="molecule type" value="Genomic_DNA"/>
</dbReference>
<dbReference type="SUPFAM" id="SSF46785">
    <property type="entry name" value="Winged helix' DNA-binding domain"/>
    <property type="match status" value="1"/>
</dbReference>
<dbReference type="GO" id="GO:0003700">
    <property type="term" value="F:DNA-binding transcription factor activity"/>
    <property type="evidence" value="ECO:0007669"/>
    <property type="project" value="InterPro"/>
</dbReference>
<dbReference type="InterPro" id="IPR036388">
    <property type="entry name" value="WH-like_DNA-bd_sf"/>
</dbReference>
<dbReference type="SMART" id="SM00418">
    <property type="entry name" value="HTH_ARSR"/>
    <property type="match status" value="1"/>
</dbReference>
<dbReference type="Proteomes" id="UP000030063">
    <property type="component" value="Unassembled WGS sequence"/>
</dbReference>
<dbReference type="GO" id="GO:0003677">
    <property type="term" value="F:DNA binding"/>
    <property type="evidence" value="ECO:0007669"/>
    <property type="project" value="UniProtKB-KW"/>
</dbReference>
<dbReference type="Pfam" id="PF12840">
    <property type="entry name" value="HTH_20"/>
    <property type="match status" value="1"/>
</dbReference>
<dbReference type="Gene3D" id="1.10.10.10">
    <property type="entry name" value="Winged helix-like DNA-binding domain superfamily/Winged helix DNA-binding domain"/>
    <property type="match status" value="1"/>
</dbReference>
<reference evidence="5 6" key="1">
    <citation type="journal article" date="2014" name="Genome Announc.">
        <title>Draft Genome Sequence of Petroleum Oil-Degrading Marine Bacterium Pseudomonas taeanensis Strain MS-3, Isolated from a Crude Oil-Contaminated Seashore.</title>
        <authorList>
            <person name="Lee S.Y."/>
            <person name="Kim S.H."/>
            <person name="Lee D.G."/>
            <person name="Shin S."/>
            <person name="Yun S.H."/>
            <person name="Choi C.W."/>
            <person name="Chung Y.H."/>
            <person name="Choi J.S."/>
            <person name="Kahng H.Y."/>
            <person name="Kim S.I."/>
        </authorList>
    </citation>
    <scope>NUCLEOTIDE SEQUENCE [LARGE SCALE GENOMIC DNA]</scope>
    <source>
        <strain evidence="5 6">MS-3</strain>
    </source>
</reference>
<sequence length="109" mass="12009">MSEPMILALTALAQTTRLQAFRLLVKSGPQGISVGSLAEQLNVPLSTLSRHLNQLQQGQLIKTWREGRHVFYATDWAGTGALLNYLTEDCCQGRVDLNTVCHNLGENQS</sequence>
<evidence type="ECO:0000256" key="2">
    <source>
        <dbReference type="ARBA" id="ARBA00023125"/>
    </source>
</evidence>
<dbReference type="PRINTS" id="PR00778">
    <property type="entry name" value="HTHARSR"/>
</dbReference>
<dbReference type="PROSITE" id="PS50987">
    <property type="entry name" value="HTH_ARSR_2"/>
    <property type="match status" value="1"/>
</dbReference>
<comment type="caution">
    <text evidence="5">The sequence shown here is derived from an EMBL/GenBank/DDBJ whole genome shotgun (WGS) entry which is preliminary data.</text>
</comment>
<gene>
    <name evidence="5" type="ORF">TMS3_0103430</name>
</gene>
<dbReference type="InterPro" id="IPR036390">
    <property type="entry name" value="WH_DNA-bd_sf"/>
</dbReference>
<evidence type="ECO:0000313" key="5">
    <source>
        <dbReference type="EMBL" id="KFX71010.1"/>
    </source>
</evidence>
<dbReference type="AlphaFoldDB" id="A0A0A1YMA4"/>
<proteinExistence type="predicted"/>
<dbReference type="CDD" id="cd00090">
    <property type="entry name" value="HTH_ARSR"/>
    <property type="match status" value="1"/>
</dbReference>
<keyword evidence="3" id="KW-0804">Transcription</keyword>
<dbReference type="PANTHER" id="PTHR43132">
    <property type="entry name" value="ARSENICAL RESISTANCE OPERON REPRESSOR ARSR-RELATED"/>
    <property type="match status" value="1"/>
</dbReference>
<dbReference type="RefSeq" id="WP_025163835.1">
    <property type="nucleotide sequence ID" value="NZ_AWSQ01000001.1"/>
</dbReference>
<protein>
    <recommendedName>
        <fullName evidence="4">HTH arsR-type domain-containing protein</fullName>
    </recommendedName>
</protein>
<accession>A0A0A1YMA4</accession>
<dbReference type="STRING" id="1395571.TMS3_0103430"/>
<dbReference type="OrthoDB" id="5297460at2"/>
<dbReference type="InterPro" id="IPR001845">
    <property type="entry name" value="HTH_ArsR_DNA-bd_dom"/>
</dbReference>
<dbReference type="PANTHER" id="PTHR43132:SF2">
    <property type="entry name" value="ARSENICAL RESISTANCE OPERON REPRESSOR ARSR-RELATED"/>
    <property type="match status" value="1"/>
</dbReference>
<keyword evidence="2" id="KW-0238">DNA-binding</keyword>
<dbReference type="InterPro" id="IPR011991">
    <property type="entry name" value="ArsR-like_HTH"/>
</dbReference>